<dbReference type="InterPro" id="IPR022398">
    <property type="entry name" value="Peptidase_S8_His-AS"/>
</dbReference>
<gene>
    <name evidence="9" type="ORF">RM572_11185</name>
</gene>
<keyword evidence="3 5" id="KW-0378">Hydrolase</keyword>
<feature type="active site" description="Charge relay system" evidence="5">
    <location>
        <position position="162"/>
    </location>
</feature>
<keyword evidence="10" id="KW-1185">Reference proteome</keyword>
<dbReference type="Pfam" id="PF05922">
    <property type="entry name" value="Inhibitor_I9"/>
    <property type="match status" value="1"/>
</dbReference>
<evidence type="ECO:0000256" key="3">
    <source>
        <dbReference type="ARBA" id="ARBA00022801"/>
    </source>
</evidence>
<dbReference type="InterPro" id="IPR010259">
    <property type="entry name" value="S8pro/Inhibitor_I9"/>
</dbReference>
<dbReference type="PANTHER" id="PTHR43806">
    <property type="entry name" value="PEPTIDASE S8"/>
    <property type="match status" value="1"/>
</dbReference>
<dbReference type="InterPro" id="IPR036852">
    <property type="entry name" value="Peptidase_S8/S53_dom_sf"/>
</dbReference>
<evidence type="ECO:0000313" key="10">
    <source>
        <dbReference type="Proteomes" id="UP001183414"/>
    </source>
</evidence>
<dbReference type="SUPFAM" id="SSF52743">
    <property type="entry name" value="Subtilisin-like"/>
    <property type="match status" value="1"/>
</dbReference>
<dbReference type="InterPro" id="IPR015500">
    <property type="entry name" value="Peptidase_S8_subtilisin-rel"/>
</dbReference>
<dbReference type="InterPro" id="IPR000209">
    <property type="entry name" value="Peptidase_S8/S53_dom"/>
</dbReference>
<feature type="domain" description="Inhibitor I9" evidence="8">
    <location>
        <begin position="40"/>
        <end position="116"/>
    </location>
</feature>
<dbReference type="PROSITE" id="PS00138">
    <property type="entry name" value="SUBTILASE_SER"/>
    <property type="match status" value="1"/>
</dbReference>
<protein>
    <submittedName>
        <fullName evidence="9">S8 family peptidase</fullName>
        <ecNumber evidence="9">3.4.-.-</ecNumber>
    </submittedName>
</protein>
<evidence type="ECO:0000256" key="2">
    <source>
        <dbReference type="ARBA" id="ARBA00022670"/>
    </source>
</evidence>
<evidence type="ECO:0000313" key="9">
    <source>
        <dbReference type="EMBL" id="MDT0379330.1"/>
    </source>
</evidence>
<evidence type="ECO:0000259" key="7">
    <source>
        <dbReference type="Pfam" id="PF00082"/>
    </source>
</evidence>
<evidence type="ECO:0000256" key="5">
    <source>
        <dbReference type="PROSITE-ProRule" id="PRU01240"/>
    </source>
</evidence>
<dbReference type="PROSITE" id="PS00137">
    <property type="entry name" value="SUBTILASE_HIS"/>
    <property type="match status" value="1"/>
</dbReference>
<proteinExistence type="inferred from homology"/>
<dbReference type="CDD" id="cd04077">
    <property type="entry name" value="Peptidases_S8_PCSK9_ProteinaseK_like"/>
    <property type="match status" value="1"/>
</dbReference>
<dbReference type="InterPro" id="IPR034193">
    <property type="entry name" value="PCSK9_ProteinaseK-like"/>
</dbReference>
<reference evidence="10" key="1">
    <citation type="submission" date="2023-07" db="EMBL/GenBank/DDBJ databases">
        <title>30 novel species of actinomycetes from the DSMZ collection.</title>
        <authorList>
            <person name="Nouioui I."/>
        </authorList>
    </citation>
    <scope>NUCLEOTIDE SEQUENCE [LARGE SCALE GENOMIC DNA]</scope>
    <source>
        <strain evidence="10">DSM 42041</strain>
    </source>
</reference>
<dbReference type="InterPro" id="IPR037045">
    <property type="entry name" value="S8pro/Inhibitor_I9_sf"/>
</dbReference>
<comment type="caution">
    <text evidence="9">The sequence shown here is derived from an EMBL/GenBank/DDBJ whole genome shotgun (WGS) entry which is preliminary data.</text>
</comment>
<dbReference type="SUPFAM" id="SSF54897">
    <property type="entry name" value="Protease propeptides/inhibitors"/>
    <property type="match status" value="1"/>
</dbReference>
<dbReference type="Gene3D" id="3.40.50.200">
    <property type="entry name" value="Peptidase S8/S53 domain"/>
    <property type="match status" value="1"/>
</dbReference>
<feature type="region of interest" description="Disordered" evidence="6">
    <location>
        <begin position="1"/>
        <end position="30"/>
    </location>
</feature>
<evidence type="ECO:0000256" key="1">
    <source>
        <dbReference type="ARBA" id="ARBA00011073"/>
    </source>
</evidence>
<dbReference type="PRINTS" id="PR00723">
    <property type="entry name" value="SUBTILISIN"/>
</dbReference>
<feature type="active site" description="Charge relay system" evidence="5">
    <location>
        <position position="195"/>
    </location>
</feature>
<organism evidence="9 10">
    <name type="scientific">Streptomyces hazeniae</name>
    <dbReference type="NCBI Taxonomy" id="3075538"/>
    <lineage>
        <taxon>Bacteria</taxon>
        <taxon>Bacillati</taxon>
        <taxon>Actinomycetota</taxon>
        <taxon>Actinomycetes</taxon>
        <taxon>Kitasatosporales</taxon>
        <taxon>Streptomycetaceae</taxon>
        <taxon>Streptomyces</taxon>
    </lineage>
</organism>
<comment type="similarity">
    <text evidence="1 5">Belongs to the peptidase S8 family.</text>
</comment>
<sequence>MLLGGTGALAGALEPTDGPPGGGLGQVRGADDPGAIEGEYIVVMKESGKAAPDASLLRSTESVRGLAENLLEETEALGAKVERTYSTAFKGFSVRADETEARRLAALPSVAYVEQNGVERGDDMTQINATWGLDRVDQRDLPLNDQYAHITGGGNVRAYVVDSGVSVRYPAFTGRASNGWDFVEDDAVAQDCHGHGTHVAGTVGGAVYGVAKEVKIVAVRVLNCENRGTTADVLAGYDWVAANAQLPAVANVSIGGSASDTKDDAVRGMVEAGVTVAVSAGNDDREACLQSPAREPDVITVAATTAADARWGNSNYGDCVDLFAPGHLIESADHDDPDGTAVWSGTSMAAPHVTGAAALHLAEHPSATPAEVTEALLDGSTKGRVTDAGSGSPNRLLYTRF</sequence>
<dbReference type="InterPro" id="IPR050131">
    <property type="entry name" value="Peptidase_S8_subtilisin-like"/>
</dbReference>
<accession>A0ABU2NRG2</accession>
<dbReference type="EMBL" id="JAVREQ010000008">
    <property type="protein sequence ID" value="MDT0379330.1"/>
    <property type="molecule type" value="Genomic_DNA"/>
</dbReference>
<dbReference type="PANTHER" id="PTHR43806:SF11">
    <property type="entry name" value="CEREVISIN-RELATED"/>
    <property type="match status" value="1"/>
</dbReference>
<dbReference type="Pfam" id="PF00082">
    <property type="entry name" value="Peptidase_S8"/>
    <property type="match status" value="1"/>
</dbReference>
<name>A0ABU2NRG2_9ACTN</name>
<dbReference type="Gene3D" id="3.30.70.80">
    <property type="entry name" value="Peptidase S8 propeptide/proteinase inhibitor I9"/>
    <property type="match status" value="1"/>
</dbReference>
<dbReference type="RefSeq" id="WP_311673123.1">
    <property type="nucleotide sequence ID" value="NZ_JAVREQ010000008.1"/>
</dbReference>
<dbReference type="EC" id="3.4.-.-" evidence="9"/>
<dbReference type="Proteomes" id="UP001183414">
    <property type="component" value="Unassembled WGS sequence"/>
</dbReference>
<evidence type="ECO:0000256" key="4">
    <source>
        <dbReference type="ARBA" id="ARBA00022825"/>
    </source>
</evidence>
<keyword evidence="2 5" id="KW-0645">Protease</keyword>
<dbReference type="InterPro" id="IPR023828">
    <property type="entry name" value="Peptidase_S8_Ser-AS"/>
</dbReference>
<dbReference type="GO" id="GO:0016787">
    <property type="term" value="F:hydrolase activity"/>
    <property type="evidence" value="ECO:0007669"/>
    <property type="project" value="UniProtKB-KW"/>
</dbReference>
<keyword evidence="4 5" id="KW-0720">Serine protease</keyword>
<evidence type="ECO:0000259" key="8">
    <source>
        <dbReference type="Pfam" id="PF05922"/>
    </source>
</evidence>
<dbReference type="PROSITE" id="PS51892">
    <property type="entry name" value="SUBTILASE"/>
    <property type="match status" value="1"/>
</dbReference>
<feature type="domain" description="Peptidase S8/S53" evidence="7">
    <location>
        <begin position="160"/>
        <end position="383"/>
    </location>
</feature>
<feature type="active site" description="Charge relay system" evidence="5">
    <location>
        <position position="347"/>
    </location>
</feature>
<evidence type="ECO:0000256" key="6">
    <source>
        <dbReference type="SAM" id="MobiDB-lite"/>
    </source>
</evidence>